<organism evidence="2 3">
    <name type="scientific">Ureaplasma ceti</name>
    <dbReference type="NCBI Taxonomy" id="3119530"/>
    <lineage>
        <taxon>Bacteria</taxon>
        <taxon>Bacillati</taxon>
        <taxon>Mycoplasmatota</taxon>
        <taxon>Mycoplasmoidales</taxon>
        <taxon>Mycoplasmoidaceae</taxon>
        <taxon>Ureaplasma</taxon>
    </lineage>
</organism>
<dbReference type="EMBL" id="BAABQM010000001">
    <property type="protein sequence ID" value="GAA5414345.1"/>
    <property type="molecule type" value="Genomic_DNA"/>
</dbReference>
<evidence type="ECO:0000313" key="3">
    <source>
        <dbReference type="Proteomes" id="UP001449582"/>
    </source>
</evidence>
<dbReference type="InterPro" id="IPR043129">
    <property type="entry name" value="ATPase_NBD"/>
</dbReference>
<dbReference type="SUPFAM" id="SSF53067">
    <property type="entry name" value="Actin-like ATPase domain"/>
    <property type="match status" value="1"/>
</dbReference>
<dbReference type="Proteomes" id="UP001449582">
    <property type="component" value="Unassembled WGS sequence"/>
</dbReference>
<sequence length="193" mass="22118">MKKCNLYVDVTAKTCILTLFNSDNQLIDESITQTNNNLIELVNPKLEELMQRNNISFADLAKIYVIYGPGSFTGVRVGVNLAKTIKSVYSDVEILVMNTLKAMCLGNGLATLDAKGKKWYIAGYQDNKEVLPLTMVFEEEKNQLIQAHKDLRYYSDEEITDIKRAEFAYKMLDQFEPVENWIELEPLYIKEAL</sequence>
<dbReference type="Pfam" id="PF00814">
    <property type="entry name" value="TsaD"/>
    <property type="match status" value="1"/>
</dbReference>
<dbReference type="Gene3D" id="3.30.420.200">
    <property type="match status" value="1"/>
</dbReference>
<reference evidence="2" key="1">
    <citation type="submission" date="2024-02" db="EMBL/GenBank/DDBJ databases">
        <title>Draft genome sequence of new strains in genus Ureaplasma.</title>
        <authorList>
            <person name="Nakajima Y."/>
            <person name="Segawa T."/>
        </authorList>
    </citation>
    <scope>NUCLEOTIDE SEQUENCE [LARGE SCALE GENOMIC DNA]</scope>
    <source>
        <strain evidence="2">OM1</strain>
    </source>
</reference>
<gene>
    <name evidence="2" type="primary">tsaB</name>
    <name evidence="2" type="ORF">UREOM_0560</name>
</gene>
<accession>A0ABP9U5N1</accession>
<protein>
    <submittedName>
        <fullName evidence="2">tRNA (Adenosine(37)-N6)-threonylcarbamoyltransferase complex dimerization subunit type 1 TsaB</fullName>
    </submittedName>
</protein>
<name>A0ABP9U5N1_9BACT</name>
<proteinExistence type="predicted"/>
<dbReference type="NCBIfam" id="TIGR03725">
    <property type="entry name" value="T6A_YeaZ"/>
    <property type="match status" value="1"/>
</dbReference>
<comment type="caution">
    <text evidence="2">The sequence shown here is derived from an EMBL/GenBank/DDBJ whole genome shotgun (WGS) entry which is preliminary data.</text>
</comment>
<feature type="domain" description="Gcp-like" evidence="1">
    <location>
        <begin position="36"/>
        <end position="110"/>
    </location>
</feature>
<dbReference type="Gene3D" id="3.30.420.40">
    <property type="match status" value="1"/>
</dbReference>
<evidence type="ECO:0000313" key="2">
    <source>
        <dbReference type="EMBL" id="GAA5414345.1"/>
    </source>
</evidence>
<dbReference type="RefSeq" id="WP_353289510.1">
    <property type="nucleotide sequence ID" value="NZ_BAABQM010000001.1"/>
</dbReference>
<dbReference type="InterPro" id="IPR000905">
    <property type="entry name" value="Gcp-like_dom"/>
</dbReference>
<evidence type="ECO:0000259" key="1">
    <source>
        <dbReference type="Pfam" id="PF00814"/>
    </source>
</evidence>
<keyword evidence="3" id="KW-1185">Reference proteome</keyword>
<dbReference type="InterPro" id="IPR022496">
    <property type="entry name" value="T6A_TsaB"/>
</dbReference>